<evidence type="ECO:0000256" key="7">
    <source>
        <dbReference type="ARBA" id="ARBA00023180"/>
    </source>
</evidence>
<dbReference type="GO" id="GO:0031505">
    <property type="term" value="P:fungal-type cell wall organization"/>
    <property type="evidence" value="ECO:0007669"/>
    <property type="project" value="TreeGrafter"/>
</dbReference>
<dbReference type="GO" id="GO:0005886">
    <property type="term" value="C:plasma membrane"/>
    <property type="evidence" value="ECO:0007669"/>
    <property type="project" value="UniProtKB-SubCell"/>
</dbReference>
<dbReference type="Gene3D" id="3.20.20.80">
    <property type="entry name" value="Glycosidases"/>
    <property type="match status" value="1"/>
</dbReference>
<dbReference type="GO" id="GO:0042124">
    <property type="term" value="F:1,3-beta-glucanosyltransferase activity"/>
    <property type="evidence" value="ECO:0007669"/>
    <property type="project" value="TreeGrafter"/>
</dbReference>
<name>A0A3N4IYM8_ASCIM</name>
<comment type="subcellular location">
    <subcellularLocation>
        <location evidence="1 9">Cell membrane</location>
        <topology evidence="1 9">Lipid-anchor</topology>
        <topology evidence="1 9">GPI-anchor</topology>
    </subcellularLocation>
</comment>
<evidence type="ECO:0000256" key="6">
    <source>
        <dbReference type="ARBA" id="ARBA00023136"/>
    </source>
</evidence>
<dbReference type="InterPro" id="IPR004886">
    <property type="entry name" value="Glucanosyltransferase"/>
</dbReference>
<dbReference type="InterPro" id="IPR017853">
    <property type="entry name" value="GH"/>
</dbReference>
<comment type="function">
    <text evidence="9">Splits internally a 1,3-beta-glucan molecule and transfers the newly generated reducing end (the donor) to the non-reducing end of another 1,3-beta-glucan molecule (the acceptor) forming a 1,3-beta linkage, resulting in the elongation of 1,3-beta-glucan chains in the cell wall.</text>
</comment>
<evidence type="ECO:0000256" key="9">
    <source>
        <dbReference type="RuleBase" id="RU361209"/>
    </source>
</evidence>
<accession>A0A3N4IYM8</accession>
<dbReference type="EMBL" id="ML119648">
    <property type="protein sequence ID" value="RPA86774.1"/>
    <property type="molecule type" value="Genomic_DNA"/>
</dbReference>
<dbReference type="FunFam" id="3.20.20.80:FF:000032">
    <property type="entry name" value="1,3-beta-glucanosyltransferase"/>
    <property type="match status" value="1"/>
</dbReference>
<organism evidence="11 12">
    <name type="scientific">Ascobolus immersus RN42</name>
    <dbReference type="NCBI Taxonomy" id="1160509"/>
    <lineage>
        <taxon>Eukaryota</taxon>
        <taxon>Fungi</taxon>
        <taxon>Dikarya</taxon>
        <taxon>Ascomycota</taxon>
        <taxon>Pezizomycotina</taxon>
        <taxon>Pezizomycetes</taxon>
        <taxon>Pezizales</taxon>
        <taxon>Ascobolaceae</taxon>
        <taxon>Ascobolus</taxon>
    </lineage>
</organism>
<dbReference type="GO" id="GO:0098552">
    <property type="term" value="C:side of membrane"/>
    <property type="evidence" value="ECO:0007669"/>
    <property type="project" value="UniProtKB-KW"/>
</dbReference>
<evidence type="ECO:0000256" key="10">
    <source>
        <dbReference type="SAM" id="MobiDB-lite"/>
    </source>
</evidence>
<keyword evidence="5" id="KW-0732">Signal</keyword>
<evidence type="ECO:0000256" key="5">
    <source>
        <dbReference type="ARBA" id="ARBA00022729"/>
    </source>
</evidence>
<evidence type="ECO:0000256" key="8">
    <source>
        <dbReference type="ARBA" id="ARBA00023288"/>
    </source>
</evidence>
<comment type="similarity">
    <text evidence="2 9">Belongs to the glycosyl hydrolase 72 family.</text>
</comment>
<keyword evidence="7" id="KW-0325">Glycoprotein</keyword>
<evidence type="ECO:0000256" key="2">
    <source>
        <dbReference type="ARBA" id="ARBA00007528"/>
    </source>
</evidence>
<feature type="compositionally biased region" description="Basic and acidic residues" evidence="10">
    <location>
        <begin position="335"/>
        <end position="346"/>
    </location>
</feature>
<sequence length="346" mass="38761">AFFVGNERFYIRGVDYQPGGQGNLTDPLSNYDICSRDIPVFKELGLNTVRIYTVDNSKDHSKCMQLLADAGIYLILDVNTPKLSLNREYPKETYNDIYLQHVFATIDVMSKYENTLGFFAANEVLNDEKVHAAPYVKAIIRDMKAYIKKQIKRQIPVGYSAADVASNRMQMAQYLNCGDKAEERVDFYGINDYSWCGASSFTVSGYNEKVQNFTDYSVPLFFSEYGCNTVGDSREFSEVKSIYSTQMTGVFSGGLVYEYTQEDNDYGLVEVQGDKVVKFADFDNLKKQFSTVKNPSGDGGYKKNGKPSACPPKSKDWDFTPFDTLPAMPAGGQKLIDEGAGKPRGI</sequence>
<keyword evidence="3 9" id="KW-0336">GPI-anchor</keyword>
<dbReference type="STRING" id="1160509.A0A3N4IYM8"/>
<protein>
    <recommendedName>
        <fullName evidence="9">1,3-beta-glucanosyltransferase</fullName>
        <ecNumber evidence="9">2.4.1.-</ecNumber>
    </recommendedName>
</protein>
<proteinExistence type="inferred from homology"/>
<evidence type="ECO:0000256" key="3">
    <source>
        <dbReference type="ARBA" id="ARBA00022622"/>
    </source>
</evidence>
<keyword evidence="6 9" id="KW-0472">Membrane</keyword>
<evidence type="ECO:0000313" key="11">
    <source>
        <dbReference type="EMBL" id="RPA86774.1"/>
    </source>
</evidence>
<dbReference type="PANTHER" id="PTHR31468">
    <property type="entry name" value="1,3-BETA-GLUCANOSYLTRANSFERASE GAS1"/>
    <property type="match status" value="1"/>
</dbReference>
<keyword evidence="8 9" id="KW-0449">Lipoprotein</keyword>
<gene>
    <name evidence="11" type="ORF">BJ508DRAFT_187378</name>
</gene>
<keyword evidence="12" id="KW-1185">Reference proteome</keyword>
<dbReference type="SUPFAM" id="SSF51445">
    <property type="entry name" value="(Trans)glycosidases"/>
    <property type="match status" value="1"/>
</dbReference>
<evidence type="ECO:0000256" key="4">
    <source>
        <dbReference type="ARBA" id="ARBA00022679"/>
    </source>
</evidence>
<feature type="region of interest" description="Disordered" evidence="10">
    <location>
        <begin position="296"/>
        <end position="346"/>
    </location>
</feature>
<keyword evidence="4 9" id="KW-0808">Transferase</keyword>
<reference evidence="11 12" key="1">
    <citation type="journal article" date="2018" name="Nat. Ecol. Evol.">
        <title>Pezizomycetes genomes reveal the molecular basis of ectomycorrhizal truffle lifestyle.</title>
        <authorList>
            <person name="Murat C."/>
            <person name="Payen T."/>
            <person name="Noel B."/>
            <person name="Kuo A."/>
            <person name="Morin E."/>
            <person name="Chen J."/>
            <person name="Kohler A."/>
            <person name="Krizsan K."/>
            <person name="Balestrini R."/>
            <person name="Da Silva C."/>
            <person name="Montanini B."/>
            <person name="Hainaut M."/>
            <person name="Levati E."/>
            <person name="Barry K.W."/>
            <person name="Belfiori B."/>
            <person name="Cichocki N."/>
            <person name="Clum A."/>
            <person name="Dockter R.B."/>
            <person name="Fauchery L."/>
            <person name="Guy J."/>
            <person name="Iotti M."/>
            <person name="Le Tacon F."/>
            <person name="Lindquist E.A."/>
            <person name="Lipzen A."/>
            <person name="Malagnac F."/>
            <person name="Mello A."/>
            <person name="Molinier V."/>
            <person name="Miyauchi S."/>
            <person name="Poulain J."/>
            <person name="Riccioni C."/>
            <person name="Rubini A."/>
            <person name="Sitrit Y."/>
            <person name="Splivallo R."/>
            <person name="Traeger S."/>
            <person name="Wang M."/>
            <person name="Zifcakova L."/>
            <person name="Wipf D."/>
            <person name="Zambonelli A."/>
            <person name="Paolocci F."/>
            <person name="Nowrousian M."/>
            <person name="Ottonello S."/>
            <person name="Baldrian P."/>
            <person name="Spatafora J.W."/>
            <person name="Henrissat B."/>
            <person name="Nagy L.G."/>
            <person name="Aury J.M."/>
            <person name="Wincker P."/>
            <person name="Grigoriev I.V."/>
            <person name="Bonfante P."/>
            <person name="Martin F.M."/>
        </authorList>
    </citation>
    <scope>NUCLEOTIDE SEQUENCE [LARGE SCALE GENOMIC DNA]</scope>
    <source>
        <strain evidence="11 12">RN42</strain>
    </source>
</reference>
<dbReference type="AlphaFoldDB" id="A0A3N4IYM8"/>
<evidence type="ECO:0000256" key="1">
    <source>
        <dbReference type="ARBA" id="ARBA00004609"/>
    </source>
</evidence>
<dbReference type="GO" id="GO:0071970">
    <property type="term" value="P:fungal-type cell wall (1-&gt;3)-beta-D-glucan biosynthetic process"/>
    <property type="evidence" value="ECO:0007669"/>
    <property type="project" value="TreeGrafter"/>
</dbReference>
<dbReference type="OrthoDB" id="421038at2759"/>
<feature type="non-terminal residue" evidence="11">
    <location>
        <position position="1"/>
    </location>
</feature>
<evidence type="ECO:0000313" key="12">
    <source>
        <dbReference type="Proteomes" id="UP000275078"/>
    </source>
</evidence>
<dbReference type="Proteomes" id="UP000275078">
    <property type="component" value="Unassembled WGS sequence"/>
</dbReference>
<dbReference type="EC" id="2.4.1.-" evidence="9"/>
<feature type="non-terminal residue" evidence="11">
    <location>
        <position position="346"/>
    </location>
</feature>
<dbReference type="Pfam" id="PF03198">
    <property type="entry name" value="Glyco_hydro_72"/>
    <property type="match status" value="1"/>
</dbReference>
<dbReference type="PANTHER" id="PTHR31468:SF5">
    <property type="entry name" value="1,3-BETA-GLUCANOSYLTRANSFERASE GAS5"/>
    <property type="match status" value="1"/>
</dbReference>